<accession>A0A0C2DVJ5</accession>
<dbReference type="EMBL" id="JWJD01000001">
    <property type="protein sequence ID" value="KIH77464.1"/>
    <property type="molecule type" value="Genomic_DNA"/>
</dbReference>
<evidence type="ECO:0008006" key="3">
    <source>
        <dbReference type="Google" id="ProtNLM"/>
    </source>
</evidence>
<gene>
    <name evidence="1" type="ORF">GFER_01680</name>
</gene>
<reference evidence="1 2" key="1">
    <citation type="submission" date="2014-12" db="EMBL/GenBank/DDBJ databases">
        <title>Genomes of Geoalkalibacter ferrihydriticus and Geoalkalibacter subterraneus, two haloalkaliphilic metal-reducing members of the Geobacteraceae.</title>
        <authorList>
            <person name="Badalamenti J.P."/>
            <person name="Torres C.I."/>
            <person name="Krajmalnik-Brown R."/>
            <person name="Bond D.R."/>
        </authorList>
    </citation>
    <scope>NUCLEOTIDE SEQUENCE [LARGE SCALE GENOMIC DNA]</scope>
    <source>
        <strain evidence="1 2">DSM 17813</strain>
    </source>
</reference>
<evidence type="ECO:0000313" key="1">
    <source>
        <dbReference type="EMBL" id="KIH77464.1"/>
    </source>
</evidence>
<dbReference type="Pfam" id="PF11197">
    <property type="entry name" value="DUF2835"/>
    <property type="match status" value="1"/>
</dbReference>
<dbReference type="InterPro" id="IPR021363">
    <property type="entry name" value="DUF2835"/>
</dbReference>
<dbReference type="RefSeq" id="WP_040095491.1">
    <property type="nucleotide sequence ID" value="NZ_JWJD01000001.1"/>
</dbReference>
<organism evidence="1 2">
    <name type="scientific">Geoalkalibacter ferrihydriticus DSM 17813</name>
    <dbReference type="NCBI Taxonomy" id="1121915"/>
    <lineage>
        <taxon>Bacteria</taxon>
        <taxon>Pseudomonadati</taxon>
        <taxon>Thermodesulfobacteriota</taxon>
        <taxon>Desulfuromonadia</taxon>
        <taxon>Desulfuromonadales</taxon>
        <taxon>Geoalkalibacteraceae</taxon>
        <taxon>Geoalkalibacter</taxon>
    </lineage>
</organism>
<dbReference type="Proteomes" id="UP000035068">
    <property type="component" value="Unassembled WGS sequence"/>
</dbReference>
<comment type="caution">
    <text evidence="1">The sequence shown here is derived from an EMBL/GenBank/DDBJ whole genome shotgun (WGS) entry which is preliminary data.</text>
</comment>
<protein>
    <recommendedName>
        <fullName evidence="3">Topoisomerase II</fullName>
    </recommendedName>
</protein>
<proteinExistence type="predicted"/>
<name>A0A0C2DVJ5_9BACT</name>
<evidence type="ECO:0000313" key="2">
    <source>
        <dbReference type="Proteomes" id="UP000035068"/>
    </source>
</evidence>
<dbReference type="AlphaFoldDB" id="A0A0C2DVJ5"/>
<keyword evidence="2" id="KW-1185">Reference proteome</keyword>
<sequence length="76" mass="8952">MNGGEIFFRLRISAEEYLRYYRGTATFVQVRAEDGRRIRLPASSLRRFVMRGGIEGRFRLRFDGHQKIISLEKVNS</sequence>